<feature type="region of interest" description="Disordered" evidence="2">
    <location>
        <begin position="1"/>
        <end position="31"/>
    </location>
</feature>
<comment type="caution">
    <text evidence="4">The sequence shown here is derived from an EMBL/GenBank/DDBJ whole genome shotgun (WGS) entry which is preliminary data.</text>
</comment>
<dbReference type="PANTHER" id="PTHR31941:SF1">
    <property type="entry name" value="CYTOSKELETAL SIGNALING PROTEIN SLM1"/>
    <property type="match status" value="1"/>
</dbReference>
<evidence type="ECO:0000313" key="4">
    <source>
        <dbReference type="EMBL" id="KAF3761502.1"/>
    </source>
</evidence>
<keyword evidence="5" id="KW-1185">Reference proteome</keyword>
<dbReference type="PANTHER" id="PTHR31941">
    <property type="entry name" value="CYTOSKELETAL SIGNALING PROTEIN SLM1"/>
    <property type="match status" value="1"/>
</dbReference>
<evidence type="ECO:0000256" key="2">
    <source>
        <dbReference type="SAM" id="MobiDB-lite"/>
    </source>
</evidence>
<dbReference type="Pfam" id="PF20399">
    <property type="entry name" value="PH_20"/>
    <property type="match status" value="1"/>
</dbReference>
<dbReference type="InterPro" id="IPR046868">
    <property type="entry name" value="BAR_4"/>
</dbReference>
<sequence length="473" mass="52111">MAEAGQPLTLRTGTTMSSTLSGDAVPDTDPTTTAGLLAERLQAWKHAVGYLEDYMGAIEKIHKEQSKEYEKVLKTISKPLREGYHFDQNLGGVAGFYENLRQNTQALINSNAETEKSIKGSVLPILDRLHKEIKNKVKELSSGAQKGAKDVEKARNTTQKHIELLGQHSASFESTGGKMNPSDDPYVLHRGVLHRLHKQVIEENNHRNDLVAVQQNFEAFEAHVIQVLQQAMETFNQFAGGQALKTQALYTDMLAAVQRIPPDFEWKAFQQRSAELLVNPNDPPRTVEAISFPNQDHSSTRPLIEGSLERKSRNKLSWGWSSGYYVVTASKYLHEFKDSDNVKKDPTPELSLYLPDATIGAPNGDKFNVKGKDRSKTMSSKLTGNSEINFKAHTAADAERWYEVIRKVCGATGPALAAGGGKESAEPMICLAGASATTTTTTTTPAYSYAYSYVIFYPGRAERALAKGADECL</sequence>
<dbReference type="SUPFAM" id="SSF50729">
    <property type="entry name" value="PH domain-like"/>
    <property type="match status" value="1"/>
</dbReference>
<dbReference type="PROSITE" id="PS50003">
    <property type="entry name" value="PH_DOMAIN"/>
    <property type="match status" value="1"/>
</dbReference>
<dbReference type="AlphaFoldDB" id="A0A9P4XVC3"/>
<evidence type="ECO:0000313" key="5">
    <source>
        <dbReference type="Proteomes" id="UP000803844"/>
    </source>
</evidence>
<evidence type="ECO:0000259" key="3">
    <source>
        <dbReference type="PROSITE" id="PS50003"/>
    </source>
</evidence>
<protein>
    <recommendedName>
        <fullName evidence="3">PH domain-containing protein</fullName>
    </recommendedName>
</protein>
<feature type="compositionally biased region" description="Polar residues" evidence="2">
    <location>
        <begin position="9"/>
        <end position="21"/>
    </location>
</feature>
<dbReference type="Pfam" id="PF20400">
    <property type="entry name" value="BAR_4"/>
    <property type="match status" value="1"/>
</dbReference>
<dbReference type="RefSeq" id="XP_040772481.1">
    <property type="nucleotide sequence ID" value="XM_040922338.1"/>
</dbReference>
<dbReference type="InterPro" id="IPR046869">
    <property type="entry name" value="SLM1/RGC1-like_PH"/>
</dbReference>
<dbReference type="InterPro" id="IPR027267">
    <property type="entry name" value="AH/BAR_dom_sf"/>
</dbReference>
<dbReference type="InterPro" id="IPR043453">
    <property type="entry name" value="Slm1_PH"/>
</dbReference>
<dbReference type="Gene3D" id="1.20.1270.60">
    <property type="entry name" value="Arfaptin homology (AH) domain/BAR domain"/>
    <property type="match status" value="1"/>
</dbReference>
<dbReference type="EMBL" id="MU032351">
    <property type="protein sequence ID" value="KAF3761502.1"/>
    <property type="molecule type" value="Genomic_DNA"/>
</dbReference>
<evidence type="ECO:0000256" key="1">
    <source>
        <dbReference type="ARBA" id="ARBA00022553"/>
    </source>
</evidence>
<dbReference type="OrthoDB" id="2264563at2759"/>
<accession>A0A9P4XVC3</accession>
<proteinExistence type="predicted"/>
<gene>
    <name evidence="4" type="ORF">M406DRAFT_347882</name>
</gene>
<dbReference type="Gene3D" id="2.30.29.30">
    <property type="entry name" value="Pleckstrin-homology domain (PH domain)/Phosphotyrosine-binding domain (PTB)"/>
    <property type="match status" value="1"/>
</dbReference>
<dbReference type="GeneID" id="63839467"/>
<dbReference type="Proteomes" id="UP000803844">
    <property type="component" value="Unassembled WGS sequence"/>
</dbReference>
<keyword evidence="1" id="KW-0597">Phosphoprotein</keyword>
<reference evidence="4" key="1">
    <citation type="journal article" date="2020" name="Phytopathology">
        <title>Genome sequence of the chestnut blight fungus Cryphonectria parasitica EP155: A fundamental resource for an archetypical invasive plant pathogen.</title>
        <authorList>
            <person name="Crouch J.A."/>
            <person name="Dawe A."/>
            <person name="Aerts A."/>
            <person name="Barry K."/>
            <person name="Churchill A.C.L."/>
            <person name="Grimwood J."/>
            <person name="Hillman B."/>
            <person name="Milgroom M.G."/>
            <person name="Pangilinan J."/>
            <person name="Smith M."/>
            <person name="Salamov A."/>
            <person name="Schmutz J."/>
            <person name="Yadav J."/>
            <person name="Grigoriev I.V."/>
            <person name="Nuss D."/>
        </authorList>
    </citation>
    <scope>NUCLEOTIDE SEQUENCE</scope>
    <source>
        <strain evidence="4">EP155</strain>
    </source>
</reference>
<dbReference type="InterPro" id="IPR011993">
    <property type="entry name" value="PH-like_dom_sf"/>
</dbReference>
<organism evidence="4 5">
    <name type="scientific">Cryphonectria parasitica (strain ATCC 38755 / EP155)</name>
    <dbReference type="NCBI Taxonomy" id="660469"/>
    <lineage>
        <taxon>Eukaryota</taxon>
        <taxon>Fungi</taxon>
        <taxon>Dikarya</taxon>
        <taxon>Ascomycota</taxon>
        <taxon>Pezizomycotina</taxon>
        <taxon>Sordariomycetes</taxon>
        <taxon>Sordariomycetidae</taxon>
        <taxon>Diaporthales</taxon>
        <taxon>Cryphonectriaceae</taxon>
        <taxon>Cryphonectria-Endothia species complex</taxon>
        <taxon>Cryphonectria</taxon>
    </lineage>
</organism>
<dbReference type="SUPFAM" id="SSF103657">
    <property type="entry name" value="BAR/IMD domain-like"/>
    <property type="match status" value="1"/>
</dbReference>
<dbReference type="SMART" id="SM00233">
    <property type="entry name" value="PH"/>
    <property type="match status" value="1"/>
</dbReference>
<feature type="domain" description="PH" evidence="3">
    <location>
        <begin position="301"/>
        <end position="410"/>
    </location>
</feature>
<dbReference type="CDD" id="cd13311">
    <property type="entry name" value="PH_Slm1"/>
    <property type="match status" value="1"/>
</dbReference>
<name>A0A9P4XVC3_CRYP1</name>
<dbReference type="InterPro" id="IPR001849">
    <property type="entry name" value="PH_domain"/>
</dbReference>